<accession>A0A1H2WR00</accession>
<evidence type="ECO:0008006" key="5">
    <source>
        <dbReference type="Google" id="ProtNLM"/>
    </source>
</evidence>
<name>A0A1H2WR00_9FLAO</name>
<evidence type="ECO:0000256" key="2">
    <source>
        <dbReference type="SAM" id="Phobius"/>
    </source>
</evidence>
<dbReference type="AlphaFoldDB" id="A0A1H2WR00"/>
<organism evidence="3 4">
    <name type="scientific">Lutibacter oricola</name>
    <dbReference type="NCBI Taxonomy" id="762486"/>
    <lineage>
        <taxon>Bacteria</taxon>
        <taxon>Pseudomonadati</taxon>
        <taxon>Bacteroidota</taxon>
        <taxon>Flavobacteriia</taxon>
        <taxon>Flavobacteriales</taxon>
        <taxon>Flavobacteriaceae</taxon>
        <taxon>Lutibacter</taxon>
    </lineage>
</organism>
<gene>
    <name evidence="3" type="ORF">SAMN05444411_102263</name>
</gene>
<keyword evidence="4" id="KW-1185">Reference proteome</keyword>
<sequence>MPIIYTFIFAIICYTIINPIIRSKKFEKKEWIENINSRYRMVNDLKNNDLLIGKTKNEVLEILGKDFNENCWIKDTWCFTAYDPDNYAPLDHYEFIIFFDENGVVKKVVHQLV</sequence>
<reference evidence="3 4" key="1">
    <citation type="submission" date="2016-10" db="EMBL/GenBank/DDBJ databases">
        <authorList>
            <person name="de Groot N.N."/>
        </authorList>
    </citation>
    <scope>NUCLEOTIDE SEQUENCE [LARGE SCALE GENOMIC DNA]</scope>
    <source>
        <strain evidence="3 4">DSM 24956</strain>
    </source>
</reference>
<evidence type="ECO:0000313" key="3">
    <source>
        <dbReference type="EMBL" id="SDW82995.1"/>
    </source>
</evidence>
<dbReference type="Gene3D" id="3.30.1450.10">
    <property type="match status" value="1"/>
</dbReference>
<evidence type="ECO:0000256" key="1">
    <source>
        <dbReference type="ARBA" id="ARBA00022729"/>
    </source>
</evidence>
<keyword evidence="2" id="KW-0812">Transmembrane</keyword>
<protein>
    <recommendedName>
        <fullName evidence="5">SmpA / OmlA family protein</fullName>
    </recommendedName>
</protein>
<proteinExistence type="predicted"/>
<dbReference type="Proteomes" id="UP000199595">
    <property type="component" value="Unassembled WGS sequence"/>
</dbReference>
<keyword evidence="1" id="KW-0732">Signal</keyword>
<feature type="transmembrane region" description="Helical" evidence="2">
    <location>
        <begin position="6"/>
        <end position="21"/>
    </location>
</feature>
<dbReference type="EMBL" id="FNNJ01000002">
    <property type="protein sequence ID" value="SDW82995.1"/>
    <property type="molecule type" value="Genomic_DNA"/>
</dbReference>
<dbReference type="InterPro" id="IPR037873">
    <property type="entry name" value="BamE-like"/>
</dbReference>
<dbReference type="STRING" id="762486.SAMN05444411_102263"/>
<evidence type="ECO:0000313" key="4">
    <source>
        <dbReference type="Proteomes" id="UP000199595"/>
    </source>
</evidence>
<keyword evidence="2" id="KW-1133">Transmembrane helix</keyword>
<keyword evidence="2" id="KW-0472">Membrane</keyword>